<name>A0A0D0CEK1_9AGAM</name>
<evidence type="ECO:0008006" key="3">
    <source>
        <dbReference type="Google" id="ProtNLM"/>
    </source>
</evidence>
<dbReference type="Proteomes" id="UP000054538">
    <property type="component" value="Unassembled WGS sequence"/>
</dbReference>
<organism evidence="1 2">
    <name type="scientific">Paxillus rubicundulus Ve08.2h10</name>
    <dbReference type="NCBI Taxonomy" id="930991"/>
    <lineage>
        <taxon>Eukaryota</taxon>
        <taxon>Fungi</taxon>
        <taxon>Dikarya</taxon>
        <taxon>Basidiomycota</taxon>
        <taxon>Agaricomycotina</taxon>
        <taxon>Agaricomycetes</taxon>
        <taxon>Agaricomycetidae</taxon>
        <taxon>Boletales</taxon>
        <taxon>Paxilineae</taxon>
        <taxon>Paxillaceae</taxon>
        <taxon>Paxillus</taxon>
    </lineage>
</organism>
<reference evidence="1 2" key="1">
    <citation type="submission" date="2014-04" db="EMBL/GenBank/DDBJ databases">
        <authorList>
            <consortium name="DOE Joint Genome Institute"/>
            <person name="Kuo A."/>
            <person name="Kohler A."/>
            <person name="Jargeat P."/>
            <person name="Nagy L.G."/>
            <person name="Floudas D."/>
            <person name="Copeland A."/>
            <person name="Barry K.W."/>
            <person name="Cichocki N."/>
            <person name="Veneault-Fourrey C."/>
            <person name="LaButti K."/>
            <person name="Lindquist E.A."/>
            <person name="Lipzen A."/>
            <person name="Lundell T."/>
            <person name="Morin E."/>
            <person name="Murat C."/>
            <person name="Sun H."/>
            <person name="Tunlid A."/>
            <person name="Henrissat B."/>
            <person name="Grigoriev I.V."/>
            <person name="Hibbett D.S."/>
            <person name="Martin F."/>
            <person name="Nordberg H.P."/>
            <person name="Cantor M.N."/>
            <person name="Hua S.X."/>
        </authorList>
    </citation>
    <scope>NUCLEOTIDE SEQUENCE [LARGE SCALE GENOMIC DNA]</scope>
    <source>
        <strain evidence="1 2">Ve08.2h10</strain>
    </source>
</reference>
<dbReference type="InterPro" id="IPR040521">
    <property type="entry name" value="KDZ"/>
</dbReference>
<protein>
    <recommendedName>
        <fullName evidence="3">CxC2-like cysteine cluster KDZ transposase-associated domain-containing protein</fullName>
    </recommendedName>
</protein>
<evidence type="ECO:0000313" key="2">
    <source>
        <dbReference type="Proteomes" id="UP000054538"/>
    </source>
</evidence>
<gene>
    <name evidence="1" type="ORF">PAXRUDRAFT_177160</name>
</gene>
<dbReference type="AlphaFoldDB" id="A0A0D0CEK1"/>
<reference evidence="2" key="2">
    <citation type="submission" date="2015-01" db="EMBL/GenBank/DDBJ databases">
        <title>Evolutionary Origins and Diversification of the Mycorrhizal Mutualists.</title>
        <authorList>
            <consortium name="DOE Joint Genome Institute"/>
            <consortium name="Mycorrhizal Genomics Consortium"/>
            <person name="Kohler A."/>
            <person name="Kuo A."/>
            <person name="Nagy L.G."/>
            <person name="Floudas D."/>
            <person name="Copeland A."/>
            <person name="Barry K.W."/>
            <person name="Cichocki N."/>
            <person name="Veneault-Fourrey C."/>
            <person name="LaButti K."/>
            <person name="Lindquist E.A."/>
            <person name="Lipzen A."/>
            <person name="Lundell T."/>
            <person name="Morin E."/>
            <person name="Murat C."/>
            <person name="Riley R."/>
            <person name="Ohm R."/>
            <person name="Sun H."/>
            <person name="Tunlid A."/>
            <person name="Henrissat B."/>
            <person name="Grigoriev I.V."/>
            <person name="Hibbett D.S."/>
            <person name="Martin F."/>
        </authorList>
    </citation>
    <scope>NUCLEOTIDE SEQUENCE [LARGE SCALE GENOMIC DNA]</scope>
    <source>
        <strain evidence="2">Ve08.2h10</strain>
    </source>
</reference>
<sequence length="261" mass="29624">YRELMRAARIWRLLKLLKWSGKGDLVLFCPACPQLGINLSPAEEADLSHWKYTRTVVMDGNFKAEHMHDRWPDDQVCLMDGQGYMVGRERYQHYLKATNYPRSKCNNHRAVNQANANQHKLEVTGIGGCACACHGCFIPHAMVDFQKGEQFVLLGLHPLLSSLTVQASQHGLCPLPHFVLQHDMTQVHRVLSFYDINCQYMKNLRKRLTGNAFINIPAELPIVPSIGIWHVHSHQMECHARYAPSFIPGAGCIDGKIIETL</sequence>
<keyword evidence="2" id="KW-1185">Reference proteome</keyword>
<dbReference type="InParanoid" id="A0A0D0CEK1"/>
<dbReference type="Pfam" id="PF18758">
    <property type="entry name" value="KDZ"/>
    <property type="match status" value="1"/>
</dbReference>
<feature type="non-terminal residue" evidence="1">
    <location>
        <position position="1"/>
    </location>
</feature>
<dbReference type="EMBL" id="KN829317">
    <property type="protein sequence ID" value="KIK73913.1"/>
    <property type="molecule type" value="Genomic_DNA"/>
</dbReference>
<proteinExistence type="predicted"/>
<accession>A0A0D0CEK1</accession>
<dbReference type="OrthoDB" id="3257613at2759"/>
<dbReference type="HOGENOM" id="CLU_003703_5_0_1"/>
<evidence type="ECO:0000313" key="1">
    <source>
        <dbReference type="EMBL" id="KIK73913.1"/>
    </source>
</evidence>